<keyword evidence="3" id="KW-1185">Reference proteome</keyword>
<dbReference type="InterPro" id="IPR007110">
    <property type="entry name" value="Ig-like_dom"/>
</dbReference>
<dbReference type="Proteomes" id="UP001359485">
    <property type="component" value="Unassembled WGS sequence"/>
</dbReference>
<dbReference type="Gene3D" id="2.60.40.10">
    <property type="entry name" value="Immunoglobulins"/>
    <property type="match status" value="1"/>
</dbReference>
<dbReference type="InterPro" id="IPR036179">
    <property type="entry name" value="Ig-like_dom_sf"/>
</dbReference>
<protein>
    <recommendedName>
        <fullName evidence="1">Ig-like domain-containing protein</fullName>
    </recommendedName>
</protein>
<dbReference type="InterPro" id="IPR013783">
    <property type="entry name" value="Ig-like_fold"/>
</dbReference>
<feature type="domain" description="Ig-like" evidence="1">
    <location>
        <begin position="85"/>
        <end position="167"/>
    </location>
</feature>
<dbReference type="PROSITE" id="PS50835">
    <property type="entry name" value="IG_LIKE"/>
    <property type="match status" value="1"/>
</dbReference>
<evidence type="ECO:0000313" key="2">
    <source>
        <dbReference type="EMBL" id="KAK6630705.1"/>
    </source>
</evidence>
<dbReference type="EMBL" id="JAWJWF010000007">
    <property type="protein sequence ID" value="KAK6630705.1"/>
    <property type="molecule type" value="Genomic_DNA"/>
</dbReference>
<dbReference type="Pfam" id="PF13927">
    <property type="entry name" value="Ig_3"/>
    <property type="match status" value="1"/>
</dbReference>
<accession>A0ABR1AWX2</accession>
<evidence type="ECO:0000313" key="3">
    <source>
        <dbReference type="Proteomes" id="UP001359485"/>
    </source>
</evidence>
<comment type="caution">
    <text evidence="2">The sequence shown here is derived from an EMBL/GenBank/DDBJ whole genome shotgun (WGS) entry which is preliminary data.</text>
</comment>
<reference evidence="2 3" key="1">
    <citation type="submission" date="2023-09" db="EMBL/GenBank/DDBJ databases">
        <title>Genomes of two closely related lineages of the louse Polyplax serrata with different host specificities.</title>
        <authorList>
            <person name="Martinu J."/>
            <person name="Tarabai H."/>
            <person name="Stefka J."/>
            <person name="Hypsa V."/>
        </authorList>
    </citation>
    <scope>NUCLEOTIDE SEQUENCE [LARGE SCALE GENOMIC DNA]</scope>
    <source>
        <strain evidence="2">98ZLc_SE</strain>
    </source>
</reference>
<proteinExistence type="predicted"/>
<dbReference type="SUPFAM" id="SSF48726">
    <property type="entry name" value="Immunoglobulin"/>
    <property type="match status" value="1"/>
</dbReference>
<sequence length="167" mass="19204">MDCWSPGNKKEFLLKLQQVAKKLYELISVLLKTLDKIKSGRKLHVQFRFNRNQLLELCHYSTPWVLSYFPFSSSMVPSPPYSCPPQITIRPKNLQVKAGGIAVFYCAATGDPQPVIHWRKNGKKVSRTQTRHSIKTFPQQIRSLNLFIDKAVGKLRHLRIADNPSSR</sequence>
<organism evidence="2 3">
    <name type="scientific">Polyplax serrata</name>
    <name type="common">Common mouse louse</name>
    <dbReference type="NCBI Taxonomy" id="468196"/>
    <lineage>
        <taxon>Eukaryota</taxon>
        <taxon>Metazoa</taxon>
        <taxon>Ecdysozoa</taxon>
        <taxon>Arthropoda</taxon>
        <taxon>Hexapoda</taxon>
        <taxon>Insecta</taxon>
        <taxon>Pterygota</taxon>
        <taxon>Neoptera</taxon>
        <taxon>Paraneoptera</taxon>
        <taxon>Psocodea</taxon>
        <taxon>Troctomorpha</taxon>
        <taxon>Phthiraptera</taxon>
        <taxon>Anoplura</taxon>
        <taxon>Polyplacidae</taxon>
        <taxon>Polyplax</taxon>
    </lineage>
</organism>
<evidence type="ECO:0000259" key="1">
    <source>
        <dbReference type="PROSITE" id="PS50835"/>
    </source>
</evidence>
<name>A0ABR1AWX2_POLSC</name>
<gene>
    <name evidence="2" type="ORF">RUM44_002874</name>
</gene>